<dbReference type="InterPro" id="IPR036390">
    <property type="entry name" value="WH_DNA-bd_sf"/>
</dbReference>
<evidence type="ECO:0000256" key="1">
    <source>
        <dbReference type="ARBA" id="ARBA00023125"/>
    </source>
</evidence>
<reference evidence="3 4" key="1">
    <citation type="submission" date="2020-01" db="EMBL/GenBank/DDBJ databases">
        <title>Paenibacillus soybeanensis sp. nov. isolated from the nodules of soybean (Glycine max(L.) Merr).</title>
        <authorList>
            <person name="Wang H."/>
        </authorList>
    </citation>
    <scope>NUCLEOTIDE SEQUENCE [LARGE SCALE GENOMIC DNA]</scope>
    <source>
        <strain evidence="3 4">DSM 23054</strain>
    </source>
</reference>
<dbReference type="RefSeq" id="WP_161699037.1">
    <property type="nucleotide sequence ID" value="NZ_JAAAMU010000006.1"/>
</dbReference>
<dbReference type="GO" id="GO:0003700">
    <property type="term" value="F:DNA-binding transcription factor activity"/>
    <property type="evidence" value="ECO:0007669"/>
    <property type="project" value="InterPro"/>
</dbReference>
<feature type="domain" description="HTH arsR-type" evidence="2">
    <location>
        <begin position="11"/>
        <end position="85"/>
    </location>
</feature>
<dbReference type="Gene3D" id="1.10.10.10">
    <property type="entry name" value="Winged helix-like DNA-binding domain superfamily/Winged helix DNA-binding domain"/>
    <property type="match status" value="1"/>
</dbReference>
<sequence length="300" mass="33156">MIIQVNTANMALLECFSSETRVRMIELLDRSQMSIKELAAELGVSSAIVTKHVQKLESAGIIGTESISGARGRLKMCRLLPEFVTLQLRTPTAPNANVYTVSLPIGQYTDFKVKPTCGLSSELSIIGLADDPRYFWAPDHVKAKIIWFASGFLEYRIPNYLMGGQKATSITITLEICSEAPGYNENWPSDISFHMNGTLLGTWTCPGDFGAQKGIFTPDWWPHGTQYGLMKTITIRKDGTFLDGIQLSALTAADLDIKPNDEMRFRLSCPDTGAHAGGISLFGRHFGNYDQEIEVTVTYE</sequence>
<organism evidence="3 4">
    <name type="scientific">Paenibacillus sacheonensis</name>
    <dbReference type="NCBI Taxonomy" id="742054"/>
    <lineage>
        <taxon>Bacteria</taxon>
        <taxon>Bacillati</taxon>
        <taxon>Bacillota</taxon>
        <taxon>Bacilli</taxon>
        <taxon>Bacillales</taxon>
        <taxon>Paenibacillaceae</taxon>
        <taxon>Paenibacillus</taxon>
    </lineage>
</organism>
<dbReference type="PANTHER" id="PTHR38600:SF1">
    <property type="entry name" value="TRANSCRIPTIONAL REGULATORY PROTEIN"/>
    <property type="match status" value="1"/>
</dbReference>
<proteinExistence type="predicted"/>
<keyword evidence="4" id="KW-1185">Reference proteome</keyword>
<dbReference type="InterPro" id="IPR036388">
    <property type="entry name" value="WH-like_DNA-bd_sf"/>
</dbReference>
<dbReference type="PRINTS" id="PR00033">
    <property type="entry name" value="HTHASNC"/>
</dbReference>
<dbReference type="EMBL" id="JAAAMU010000006">
    <property type="protein sequence ID" value="NBC70285.1"/>
    <property type="molecule type" value="Genomic_DNA"/>
</dbReference>
<dbReference type="SMART" id="SM00418">
    <property type="entry name" value="HTH_ARSR"/>
    <property type="match status" value="1"/>
</dbReference>
<dbReference type="GO" id="GO:0043565">
    <property type="term" value="F:sequence-specific DNA binding"/>
    <property type="evidence" value="ECO:0007669"/>
    <property type="project" value="InterPro"/>
</dbReference>
<name>A0A7X4YPV8_9BACL</name>
<keyword evidence="1" id="KW-0238">DNA-binding</keyword>
<dbReference type="InterPro" id="IPR011991">
    <property type="entry name" value="ArsR-like_HTH"/>
</dbReference>
<dbReference type="SUPFAM" id="SSF46785">
    <property type="entry name" value="Winged helix' DNA-binding domain"/>
    <property type="match status" value="1"/>
</dbReference>
<dbReference type="Pfam" id="PF01022">
    <property type="entry name" value="HTH_5"/>
    <property type="match status" value="1"/>
</dbReference>
<dbReference type="PANTHER" id="PTHR38600">
    <property type="entry name" value="TRANSCRIPTIONAL REGULATORY PROTEIN"/>
    <property type="match status" value="1"/>
</dbReference>
<dbReference type="CDD" id="cd00090">
    <property type="entry name" value="HTH_ARSR"/>
    <property type="match status" value="1"/>
</dbReference>
<accession>A0A7X4YPV8</accession>
<dbReference type="InterPro" id="IPR000485">
    <property type="entry name" value="AsnC-type_HTH_dom"/>
</dbReference>
<evidence type="ECO:0000313" key="4">
    <source>
        <dbReference type="Proteomes" id="UP000558113"/>
    </source>
</evidence>
<comment type="caution">
    <text evidence="3">The sequence shown here is derived from an EMBL/GenBank/DDBJ whole genome shotgun (WGS) entry which is preliminary data.</text>
</comment>
<protein>
    <submittedName>
        <fullName evidence="3">ArsR family transcriptional regulator</fullName>
    </submittedName>
</protein>
<dbReference type="AlphaFoldDB" id="A0A7X4YPV8"/>
<dbReference type="InterPro" id="IPR001845">
    <property type="entry name" value="HTH_ArsR_DNA-bd_dom"/>
</dbReference>
<dbReference type="Proteomes" id="UP000558113">
    <property type="component" value="Unassembled WGS sequence"/>
</dbReference>
<evidence type="ECO:0000259" key="2">
    <source>
        <dbReference type="SMART" id="SM00418"/>
    </source>
</evidence>
<gene>
    <name evidence="3" type="ORF">GT003_14895</name>
</gene>
<dbReference type="OrthoDB" id="9781958at2"/>
<evidence type="ECO:0000313" key="3">
    <source>
        <dbReference type="EMBL" id="NBC70285.1"/>
    </source>
</evidence>